<name>A0A098LDW4_9BACT</name>
<dbReference type="EMBL" id="BBLT01000002">
    <property type="protein sequence ID" value="GAL84253.1"/>
    <property type="molecule type" value="Genomic_DNA"/>
</dbReference>
<reference evidence="1 2" key="1">
    <citation type="submission" date="2014-09" db="EMBL/GenBank/DDBJ databases">
        <title>Sporocytophaga myxococcoides PG-01 genome sequencing.</title>
        <authorList>
            <person name="Liu L."/>
            <person name="Gao P.J."/>
            <person name="Chen G.J."/>
            <person name="Wang L.S."/>
        </authorList>
    </citation>
    <scope>NUCLEOTIDE SEQUENCE [LARGE SCALE GENOMIC DNA]</scope>
    <source>
        <strain evidence="1 2">PG-01</strain>
    </source>
</reference>
<dbReference type="AlphaFoldDB" id="A0A098LDW4"/>
<proteinExistence type="predicted"/>
<organism evidence="1 2">
    <name type="scientific">Sporocytophaga myxococcoides</name>
    <dbReference type="NCBI Taxonomy" id="153721"/>
    <lineage>
        <taxon>Bacteria</taxon>
        <taxon>Pseudomonadati</taxon>
        <taxon>Bacteroidota</taxon>
        <taxon>Cytophagia</taxon>
        <taxon>Cytophagales</taxon>
        <taxon>Cytophagaceae</taxon>
        <taxon>Sporocytophaga</taxon>
    </lineage>
</organism>
<dbReference type="RefSeq" id="WP_045460502.1">
    <property type="nucleotide sequence ID" value="NZ_BBLT01000002.1"/>
</dbReference>
<gene>
    <name evidence="1" type="ORF">MYP_1481</name>
</gene>
<dbReference type="Proteomes" id="UP000030185">
    <property type="component" value="Unassembled WGS sequence"/>
</dbReference>
<evidence type="ECO:0000313" key="1">
    <source>
        <dbReference type="EMBL" id="GAL84253.1"/>
    </source>
</evidence>
<sequence>MSSARFLPEKNYKAYKEAKKAIEQDRLTVNVSYSTIEYIILPFDSFDWKNSPLKFCYCNSYLTLYFTIAG</sequence>
<comment type="caution">
    <text evidence="1">The sequence shown here is derived from an EMBL/GenBank/DDBJ whole genome shotgun (WGS) entry which is preliminary data.</text>
</comment>
<evidence type="ECO:0000313" key="2">
    <source>
        <dbReference type="Proteomes" id="UP000030185"/>
    </source>
</evidence>
<keyword evidence="2" id="KW-1185">Reference proteome</keyword>
<protein>
    <submittedName>
        <fullName evidence="1">Uncharacterized protein</fullName>
    </submittedName>
</protein>
<accession>A0A098LDW4</accession>